<dbReference type="Gramene" id="ORUFI06G03020.1">
    <property type="protein sequence ID" value="ORUFI06G03020.1"/>
    <property type="gene ID" value="ORUFI06G03020"/>
</dbReference>
<dbReference type="Proteomes" id="UP000008022">
    <property type="component" value="Unassembled WGS sequence"/>
</dbReference>
<feature type="region of interest" description="Disordered" evidence="1">
    <location>
        <begin position="37"/>
        <end position="63"/>
    </location>
</feature>
<dbReference type="AlphaFoldDB" id="A0A0E0PTH0"/>
<accession>A0A0E0PTH0</accession>
<evidence type="ECO:0000313" key="2">
    <source>
        <dbReference type="EnsemblPlants" id="ORUFI06G03020.1"/>
    </source>
</evidence>
<dbReference type="HOGENOM" id="CLU_869788_0_0_1"/>
<dbReference type="EnsemblPlants" id="ORUFI06G03020.1">
    <property type="protein sequence ID" value="ORUFI06G03020.1"/>
    <property type="gene ID" value="ORUFI06G03020"/>
</dbReference>
<feature type="region of interest" description="Disordered" evidence="1">
    <location>
        <begin position="143"/>
        <end position="167"/>
    </location>
</feature>
<reference evidence="2" key="2">
    <citation type="submission" date="2015-06" db="UniProtKB">
        <authorList>
            <consortium name="EnsemblPlants"/>
        </authorList>
    </citation>
    <scope>IDENTIFICATION</scope>
</reference>
<evidence type="ECO:0000256" key="1">
    <source>
        <dbReference type="SAM" id="MobiDB-lite"/>
    </source>
</evidence>
<reference evidence="3" key="1">
    <citation type="submission" date="2013-06" db="EMBL/GenBank/DDBJ databases">
        <authorList>
            <person name="Zhao Q."/>
        </authorList>
    </citation>
    <scope>NUCLEOTIDE SEQUENCE</scope>
    <source>
        <strain evidence="3">cv. W1943</strain>
    </source>
</reference>
<keyword evidence="3" id="KW-1185">Reference proteome</keyword>
<organism evidence="2 3">
    <name type="scientific">Oryza rufipogon</name>
    <name type="common">Brownbeard rice</name>
    <name type="synonym">Asian wild rice</name>
    <dbReference type="NCBI Taxonomy" id="4529"/>
    <lineage>
        <taxon>Eukaryota</taxon>
        <taxon>Viridiplantae</taxon>
        <taxon>Streptophyta</taxon>
        <taxon>Embryophyta</taxon>
        <taxon>Tracheophyta</taxon>
        <taxon>Spermatophyta</taxon>
        <taxon>Magnoliopsida</taxon>
        <taxon>Liliopsida</taxon>
        <taxon>Poales</taxon>
        <taxon>Poaceae</taxon>
        <taxon>BOP clade</taxon>
        <taxon>Oryzoideae</taxon>
        <taxon>Oryzeae</taxon>
        <taxon>Oryzinae</taxon>
        <taxon>Oryza</taxon>
    </lineage>
</organism>
<evidence type="ECO:0000313" key="3">
    <source>
        <dbReference type="Proteomes" id="UP000008022"/>
    </source>
</evidence>
<sequence length="345" mass="36551">MVGLGRIGLARLGPTMQRTKSSQPNKLILATTLLSNSPHCSRSPHPGRELAEKHSASATGGRRRLSSLRRRCRLCFSDSRGCRLAQVLNPIAHEMVLKITGFGGCGGGSGGRRTRVGDGGRRRRWPPVGFSFCSRAAAASVRRHAEAGRGRRGLGRGGGGGSPDNYTSCTRRRRISACVAAELGVDLTKVAAGTRARSSSAFLAAAQEQAAWLTPPPRLGVLCSGAVPIDAEAAMDLVLMAARLMPAREKGLGGGRMNCRRGKGFFHGRIWNFYECCVREVTGGQAPTPTALAPRVFLAARGFDRARLRVALLGDERPSLVPVPHDTSDKILRGAPVAPVHGGAL</sequence>
<name>A0A0E0PTH0_ORYRU</name>
<protein>
    <submittedName>
        <fullName evidence="2">Uncharacterized protein</fullName>
    </submittedName>
</protein>
<feature type="compositionally biased region" description="Basic and acidic residues" evidence="1">
    <location>
        <begin position="46"/>
        <end position="55"/>
    </location>
</feature>
<proteinExistence type="predicted"/>